<feature type="region of interest" description="Disordered" evidence="6">
    <location>
        <begin position="1"/>
        <end position="25"/>
    </location>
</feature>
<feature type="compositionally biased region" description="Low complexity" evidence="6">
    <location>
        <begin position="273"/>
        <end position="284"/>
    </location>
</feature>
<dbReference type="GO" id="GO:0005634">
    <property type="term" value="C:nucleus"/>
    <property type="evidence" value="ECO:0007669"/>
    <property type="project" value="UniProtKB-SubCell"/>
</dbReference>
<dbReference type="Pfam" id="PF00847">
    <property type="entry name" value="AP2"/>
    <property type="match status" value="1"/>
</dbReference>
<keyword evidence="3" id="KW-0238">DNA-binding</keyword>
<feature type="region of interest" description="Disordered" evidence="6">
    <location>
        <begin position="144"/>
        <end position="212"/>
    </location>
</feature>
<sequence length="517" mass="55806">MESRNLPEEAESTSQEGDLQRFSASTVVDHPSRAELQVAEPTRYEVSLSNLGQRYSLSSPDCFKYAPVLDDTSGLQTIEISPGIPPVSPLRFPNPSLDPTAVGDDSLSQLKTIEGFSNWTTSSAGERDPQRGSGDWTLGALYQGTAAPEESTASDARNSVRKMGRTDSIGSYSSADSTSEFQASGAGEDEKTVEESNASGSQNPKRKKFRGVRQRAWGKWAAEIRHPKKATRVWLGTYDTPEEAARAYDKAAIDFRGQRAKLNFPDSVGPGPGSAAAAQAAGGSNRQAMVLASDARRETPTPVPKSPRAALPAMPPPQQQQQLIPGFASQFSINPGLFARREVSLPGGSQWPSMNLEDGSRWQGQIPAGGPSAGTSSWRTVGEVAGNLQRSPFPIRTLPPQWQAEMSLAQNAPDLIQTQTAQHPAAAFRNPGLDSRFDNLTVRMDQAPLVMTSASMLVTADATNVPLDLQNLLEQGMGRPGRFNLRPDQFMGADGDFNLNYSWGSHPEDRDEPPPRD</sequence>
<evidence type="ECO:0000256" key="4">
    <source>
        <dbReference type="ARBA" id="ARBA00023163"/>
    </source>
</evidence>
<evidence type="ECO:0000259" key="7">
    <source>
        <dbReference type="PROSITE" id="PS51032"/>
    </source>
</evidence>
<dbReference type="FunFam" id="3.30.730.10:FF:000001">
    <property type="entry name" value="Ethylene-responsive transcription factor 2"/>
    <property type="match status" value="1"/>
</dbReference>
<keyword evidence="2" id="KW-0805">Transcription regulation</keyword>
<evidence type="ECO:0000256" key="3">
    <source>
        <dbReference type="ARBA" id="ARBA00023125"/>
    </source>
</evidence>
<gene>
    <name evidence="8" type="ORF">R1flu_016578</name>
</gene>
<evidence type="ECO:0000313" key="9">
    <source>
        <dbReference type="Proteomes" id="UP001605036"/>
    </source>
</evidence>
<dbReference type="Gene3D" id="3.30.730.10">
    <property type="entry name" value="AP2/ERF domain"/>
    <property type="match status" value="1"/>
</dbReference>
<evidence type="ECO:0000256" key="6">
    <source>
        <dbReference type="SAM" id="MobiDB-lite"/>
    </source>
</evidence>
<feature type="compositionally biased region" description="Polar residues" evidence="6">
    <location>
        <begin position="168"/>
        <end position="182"/>
    </location>
</feature>
<dbReference type="InterPro" id="IPR016177">
    <property type="entry name" value="DNA-bd_dom_sf"/>
</dbReference>
<feature type="region of interest" description="Disordered" evidence="6">
    <location>
        <begin position="295"/>
        <end position="320"/>
    </location>
</feature>
<dbReference type="AlphaFoldDB" id="A0ABD1YM85"/>
<evidence type="ECO:0000256" key="1">
    <source>
        <dbReference type="ARBA" id="ARBA00004123"/>
    </source>
</evidence>
<keyword evidence="9" id="KW-1185">Reference proteome</keyword>
<dbReference type="PANTHER" id="PTHR31190">
    <property type="entry name" value="DNA-BINDING DOMAIN"/>
    <property type="match status" value="1"/>
</dbReference>
<protein>
    <recommendedName>
        <fullName evidence="7">AP2/ERF domain-containing protein</fullName>
    </recommendedName>
</protein>
<dbReference type="Proteomes" id="UP001605036">
    <property type="component" value="Unassembled WGS sequence"/>
</dbReference>
<keyword evidence="4" id="KW-0804">Transcription</keyword>
<feature type="region of interest" description="Disordered" evidence="6">
    <location>
        <begin position="269"/>
        <end position="288"/>
    </location>
</feature>
<organism evidence="8 9">
    <name type="scientific">Riccia fluitans</name>
    <dbReference type="NCBI Taxonomy" id="41844"/>
    <lineage>
        <taxon>Eukaryota</taxon>
        <taxon>Viridiplantae</taxon>
        <taxon>Streptophyta</taxon>
        <taxon>Embryophyta</taxon>
        <taxon>Marchantiophyta</taxon>
        <taxon>Marchantiopsida</taxon>
        <taxon>Marchantiidae</taxon>
        <taxon>Marchantiales</taxon>
        <taxon>Ricciaceae</taxon>
        <taxon>Riccia</taxon>
    </lineage>
</organism>
<comment type="subcellular location">
    <subcellularLocation>
        <location evidence="1">Nucleus</location>
    </subcellularLocation>
</comment>
<dbReference type="InterPro" id="IPR036955">
    <property type="entry name" value="AP2/ERF_dom_sf"/>
</dbReference>
<comment type="caution">
    <text evidence="8">The sequence shown here is derived from an EMBL/GenBank/DDBJ whole genome shotgun (WGS) entry which is preliminary data.</text>
</comment>
<accession>A0ABD1YM85</accession>
<name>A0ABD1YM85_9MARC</name>
<dbReference type="CDD" id="cd00018">
    <property type="entry name" value="AP2"/>
    <property type="match status" value="1"/>
</dbReference>
<dbReference type="PRINTS" id="PR00367">
    <property type="entry name" value="ETHRSPELEMNT"/>
</dbReference>
<feature type="domain" description="AP2/ERF" evidence="7">
    <location>
        <begin position="208"/>
        <end position="265"/>
    </location>
</feature>
<dbReference type="PROSITE" id="PS51032">
    <property type="entry name" value="AP2_ERF"/>
    <property type="match status" value="1"/>
</dbReference>
<evidence type="ECO:0000256" key="5">
    <source>
        <dbReference type="ARBA" id="ARBA00023242"/>
    </source>
</evidence>
<dbReference type="InterPro" id="IPR001471">
    <property type="entry name" value="AP2/ERF_dom"/>
</dbReference>
<dbReference type="InterPro" id="IPR044808">
    <property type="entry name" value="ERF_plant"/>
</dbReference>
<proteinExistence type="predicted"/>
<dbReference type="SUPFAM" id="SSF54171">
    <property type="entry name" value="DNA-binding domain"/>
    <property type="match status" value="1"/>
</dbReference>
<dbReference type="PANTHER" id="PTHR31190:SF181">
    <property type="entry name" value="OS02G0764700 PROTEIN"/>
    <property type="match status" value="1"/>
</dbReference>
<reference evidence="8 9" key="1">
    <citation type="submission" date="2024-09" db="EMBL/GenBank/DDBJ databases">
        <title>Chromosome-scale assembly of Riccia fluitans.</title>
        <authorList>
            <person name="Paukszto L."/>
            <person name="Sawicki J."/>
            <person name="Karawczyk K."/>
            <person name="Piernik-Szablinska J."/>
            <person name="Szczecinska M."/>
            <person name="Mazdziarz M."/>
        </authorList>
    </citation>
    <scope>NUCLEOTIDE SEQUENCE [LARGE SCALE GENOMIC DNA]</scope>
    <source>
        <strain evidence="8">Rf_01</strain>
        <tissue evidence="8">Aerial parts of the thallus</tissue>
    </source>
</reference>
<dbReference type="GO" id="GO:0003677">
    <property type="term" value="F:DNA binding"/>
    <property type="evidence" value="ECO:0007669"/>
    <property type="project" value="UniProtKB-KW"/>
</dbReference>
<dbReference type="SMART" id="SM00380">
    <property type="entry name" value="AP2"/>
    <property type="match status" value="1"/>
</dbReference>
<evidence type="ECO:0000313" key="8">
    <source>
        <dbReference type="EMBL" id="KAL2631892.1"/>
    </source>
</evidence>
<feature type="compositionally biased region" description="Polar residues" evidence="6">
    <location>
        <begin position="12"/>
        <end position="25"/>
    </location>
</feature>
<dbReference type="EMBL" id="JBHFFA010000004">
    <property type="protein sequence ID" value="KAL2631892.1"/>
    <property type="molecule type" value="Genomic_DNA"/>
</dbReference>
<evidence type="ECO:0000256" key="2">
    <source>
        <dbReference type="ARBA" id="ARBA00023015"/>
    </source>
</evidence>
<keyword evidence="5" id="KW-0539">Nucleus</keyword>